<evidence type="ECO:0000313" key="5">
    <source>
        <dbReference type="Proteomes" id="UP000708148"/>
    </source>
</evidence>
<name>A0A8S1J468_9CHLO</name>
<comment type="similarity">
    <text evidence="1 3">Belongs to the short-chain dehydrogenases/reductases (SDR) family.</text>
</comment>
<dbReference type="CDD" id="cd05233">
    <property type="entry name" value="SDR_c"/>
    <property type="match status" value="1"/>
</dbReference>
<evidence type="ECO:0000256" key="1">
    <source>
        <dbReference type="ARBA" id="ARBA00006484"/>
    </source>
</evidence>
<evidence type="ECO:0000256" key="3">
    <source>
        <dbReference type="RuleBase" id="RU000363"/>
    </source>
</evidence>
<dbReference type="InterPro" id="IPR036291">
    <property type="entry name" value="NAD(P)-bd_dom_sf"/>
</dbReference>
<dbReference type="AlphaFoldDB" id="A0A8S1J468"/>
<sequence>MLKGKWCLVTGAGRGIGRSIALALAREGGSLALAARSRDQLESVAEECRAAGAGQVEVHTADLSDGKAVDALAEGLVARHGGVAVLVNNAGIAGPGMSPLAGDPDEWEKLLMLNLMAAMRLTRRLAPGMVERNEGTIINISSILGLENDQYSGVYSASKFGLRGWSLSCHETLRRSNVKVVLINPGWTDTPLVWKIPGAVRADMITPEDVAEACLLALKTSSKCVPTEITLRNALNCVSALHDPTELLMERMASQ</sequence>
<accession>A0A8S1J468</accession>
<gene>
    <name evidence="4" type="ORF">OSTQU699_LOCUS7853</name>
</gene>
<dbReference type="GO" id="GO:0016020">
    <property type="term" value="C:membrane"/>
    <property type="evidence" value="ECO:0007669"/>
    <property type="project" value="TreeGrafter"/>
</dbReference>
<dbReference type="PIRSF" id="PIRSF000126">
    <property type="entry name" value="11-beta-HSD1"/>
    <property type="match status" value="1"/>
</dbReference>
<protein>
    <submittedName>
        <fullName evidence="4">Uncharacterized protein</fullName>
    </submittedName>
</protein>
<dbReference type="SUPFAM" id="SSF51735">
    <property type="entry name" value="NAD(P)-binding Rossmann-fold domains"/>
    <property type="match status" value="1"/>
</dbReference>
<proteinExistence type="inferred from homology"/>
<keyword evidence="2" id="KW-0560">Oxidoreductase</keyword>
<dbReference type="PRINTS" id="PR00080">
    <property type="entry name" value="SDRFAMILY"/>
</dbReference>
<evidence type="ECO:0000313" key="4">
    <source>
        <dbReference type="EMBL" id="CAD7702496.1"/>
    </source>
</evidence>
<dbReference type="Gene3D" id="3.40.50.720">
    <property type="entry name" value="NAD(P)-binding Rossmann-like Domain"/>
    <property type="match status" value="1"/>
</dbReference>
<dbReference type="OrthoDB" id="1933717at2759"/>
<dbReference type="EMBL" id="CAJHUC010001850">
    <property type="protein sequence ID" value="CAD7702496.1"/>
    <property type="molecule type" value="Genomic_DNA"/>
</dbReference>
<dbReference type="PANTHER" id="PTHR44196:SF1">
    <property type="entry name" value="DEHYDROGENASE_REDUCTASE SDR FAMILY MEMBER 7B"/>
    <property type="match status" value="1"/>
</dbReference>
<dbReference type="Proteomes" id="UP000708148">
    <property type="component" value="Unassembled WGS sequence"/>
</dbReference>
<organism evidence="4 5">
    <name type="scientific">Ostreobium quekettii</name>
    <dbReference type="NCBI Taxonomy" id="121088"/>
    <lineage>
        <taxon>Eukaryota</taxon>
        <taxon>Viridiplantae</taxon>
        <taxon>Chlorophyta</taxon>
        <taxon>core chlorophytes</taxon>
        <taxon>Ulvophyceae</taxon>
        <taxon>TCBD clade</taxon>
        <taxon>Bryopsidales</taxon>
        <taxon>Ostreobineae</taxon>
        <taxon>Ostreobiaceae</taxon>
        <taxon>Ostreobium</taxon>
    </lineage>
</organism>
<keyword evidence="5" id="KW-1185">Reference proteome</keyword>
<dbReference type="PRINTS" id="PR00081">
    <property type="entry name" value="GDHRDH"/>
</dbReference>
<dbReference type="PANTHER" id="PTHR44196">
    <property type="entry name" value="DEHYDROGENASE/REDUCTASE SDR FAMILY MEMBER 7B"/>
    <property type="match status" value="1"/>
</dbReference>
<dbReference type="Pfam" id="PF00106">
    <property type="entry name" value="adh_short"/>
    <property type="match status" value="1"/>
</dbReference>
<dbReference type="InterPro" id="IPR002347">
    <property type="entry name" value="SDR_fam"/>
</dbReference>
<dbReference type="GO" id="GO:0016491">
    <property type="term" value="F:oxidoreductase activity"/>
    <property type="evidence" value="ECO:0007669"/>
    <property type="project" value="UniProtKB-KW"/>
</dbReference>
<comment type="caution">
    <text evidence="4">The sequence shown here is derived from an EMBL/GenBank/DDBJ whole genome shotgun (WGS) entry which is preliminary data.</text>
</comment>
<reference evidence="4" key="1">
    <citation type="submission" date="2020-12" db="EMBL/GenBank/DDBJ databases">
        <authorList>
            <person name="Iha C."/>
        </authorList>
    </citation>
    <scope>NUCLEOTIDE SEQUENCE</scope>
</reference>
<evidence type="ECO:0000256" key="2">
    <source>
        <dbReference type="ARBA" id="ARBA00023002"/>
    </source>
</evidence>